<proteinExistence type="inferred from homology"/>
<dbReference type="GeneID" id="73351649"/>
<dbReference type="Proteomes" id="UP000830671">
    <property type="component" value="Chromosome 10"/>
</dbReference>
<dbReference type="InterPro" id="IPR029063">
    <property type="entry name" value="SAM-dependent_MTases_sf"/>
</dbReference>
<dbReference type="GO" id="GO:0032259">
    <property type="term" value="P:methylation"/>
    <property type="evidence" value="ECO:0007669"/>
    <property type="project" value="UniProtKB-KW"/>
</dbReference>
<dbReference type="EMBL" id="CP019472">
    <property type="protein sequence ID" value="UQC76221.1"/>
    <property type="molecule type" value="Genomic_DNA"/>
</dbReference>
<keyword evidence="4" id="KW-1185">Reference proteome</keyword>
<dbReference type="Pfam" id="PF13489">
    <property type="entry name" value="Methyltransf_23"/>
    <property type="match status" value="1"/>
</dbReference>
<feature type="region of interest" description="Disordered" evidence="2">
    <location>
        <begin position="1"/>
        <end position="51"/>
    </location>
</feature>
<name>A0A9Q8WAM9_9PEZI</name>
<dbReference type="Gene3D" id="3.40.50.150">
    <property type="entry name" value="Vaccinia Virus protein VP39"/>
    <property type="match status" value="1"/>
</dbReference>
<dbReference type="PANTHER" id="PTHR43591:SF31">
    <property type="entry name" value="LAEA-LIKE, PUTATIVE (AFU_ORTHOLOGUE AFUA_8G01930)-RELATED"/>
    <property type="match status" value="1"/>
</dbReference>
<evidence type="ECO:0000256" key="1">
    <source>
        <dbReference type="ARBA" id="ARBA00038158"/>
    </source>
</evidence>
<keyword evidence="3" id="KW-0489">Methyltransferase</keyword>
<protein>
    <submittedName>
        <fullName evidence="3">Methyltransferase</fullName>
    </submittedName>
</protein>
<dbReference type="SUPFAM" id="SSF53335">
    <property type="entry name" value="S-adenosyl-L-methionine-dependent methyltransferases"/>
    <property type="match status" value="1"/>
</dbReference>
<sequence>MSAPAAPQPSTSLEADEIPDDISMTTSVDEESELESDGEDSDLDSSLGAEVQPSTMSLRSSILRYREENGRTYHAYKDGAYLFPNDDLELDRLDLQHNLCLLTLGDKLHLSPLSKERPPQRVLDVGTGTGIWAIDFADENPSSTIIGVDLSPVQPSCVPPNVYFQIDDIEDEPWTFSQKFDFVYSRMNTGGIRDFPKLFRQSFANLNPGGWFECADGAQAMSDDGTLTKESALYQWNQFLFQGTGERGTPFGGATHYKRQLREAGFVNVKEVVFKWPTNRWAKHPRHKELGSWNHENVMMGLEGLSVGLFTRVLGWSRESVDVFLAEVRKDLSNTAIHAYWPVYVSDHQQSVNLTDVIYSHVVYGQKPS</sequence>
<dbReference type="CDD" id="cd02440">
    <property type="entry name" value="AdoMet_MTases"/>
    <property type="match status" value="1"/>
</dbReference>
<evidence type="ECO:0000313" key="3">
    <source>
        <dbReference type="EMBL" id="UQC76221.1"/>
    </source>
</evidence>
<evidence type="ECO:0000313" key="4">
    <source>
        <dbReference type="Proteomes" id="UP000830671"/>
    </source>
</evidence>
<feature type="compositionally biased region" description="Acidic residues" evidence="2">
    <location>
        <begin position="28"/>
        <end position="43"/>
    </location>
</feature>
<keyword evidence="3" id="KW-0808">Transferase</keyword>
<evidence type="ECO:0000256" key="2">
    <source>
        <dbReference type="SAM" id="MobiDB-lite"/>
    </source>
</evidence>
<accession>A0A9Q8WAM9</accession>
<gene>
    <name evidence="3" type="ORF">CLUP02_17734</name>
</gene>
<reference evidence="3" key="1">
    <citation type="journal article" date="2021" name="Mol. Plant Microbe Interact.">
        <title>Complete Genome Sequence of the Plant-Pathogenic Fungus Colletotrichum lupini.</title>
        <authorList>
            <person name="Baroncelli R."/>
            <person name="Pensec F."/>
            <person name="Da Lio D."/>
            <person name="Boufleur T."/>
            <person name="Vicente I."/>
            <person name="Sarrocco S."/>
            <person name="Picot A."/>
            <person name="Baraldi E."/>
            <person name="Sukno S."/>
            <person name="Thon M."/>
            <person name="Le Floch G."/>
        </authorList>
    </citation>
    <scope>NUCLEOTIDE SEQUENCE</scope>
    <source>
        <strain evidence="3">IMI 504893</strain>
    </source>
</reference>
<dbReference type="AlphaFoldDB" id="A0A9Q8WAM9"/>
<dbReference type="PANTHER" id="PTHR43591">
    <property type="entry name" value="METHYLTRANSFERASE"/>
    <property type="match status" value="1"/>
</dbReference>
<dbReference type="KEGG" id="clup:CLUP02_17734"/>
<comment type="similarity">
    <text evidence="1">Belongs to the methyltransferase superfamily. LaeA methyltransferase family.</text>
</comment>
<organism evidence="3 4">
    <name type="scientific">Colletotrichum lupini</name>
    <dbReference type="NCBI Taxonomy" id="145971"/>
    <lineage>
        <taxon>Eukaryota</taxon>
        <taxon>Fungi</taxon>
        <taxon>Dikarya</taxon>
        <taxon>Ascomycota</taxon>
        <taxon>Pezizomycotina</taxon>
        <taxon>Sordariomycetes</taxon>
        <taxon>Hypocreomycetidae</taxon>
        <taxon>Glomerellales</taxon>
        <taxon>Glomerellaceae</taxon>
        <taxon>Colletotrichum</taxon>
        <taxon>Colletotrichum acutatum species complex</taxon>
    </lineage>
</organism>
<dbReference type="GO" id="GO:0008168">
    <property type="term" value="F:methyltransferase activity"/>
    <property type="evidence" value="ECO:0007669"/>
    <property type="project" value="UniProtKB-KW"/>
</dbReference>
<dbReference type="RefSeq" id="XP_049137863.1">
    <property type="nucleotide sequence ID" value="XM_049296639.1"/>
</dbReference>